<dbReference type="Pfam" id="PF01266">
    <property type="entry name" value="DAO"/>
    <property type="match status" value="1"/>
</dbReference>
<evidence type="ECO:0000256" key="1">
    <source>
        <dbReference type="ARBA" id="ARBA00023002"/>
    </source>
</evidence>
<dbReference type="Proteomes" id="UP001197236">
    <property type="component" value="Unassembled WGS sequence"/>
</dbReference>
<dbReference type="Proteomes" id="UP000245981">
    <property type="component" value="Unassembled WGS sequence"/>
</dbReference>
<evidence type="ECO:0000259" key="2">
    <source>
        <dbReference type="Pfam" id="PF01266"/>
    </source>
</evidence>
<evidence type="ECO:0000313" key="4">
    <source>
        <dbReference type="EMBL" id="PWL00734.1"/>
    </source>
</evidence>
<evidence type="ECO:0000313" key="5">
    <source>
        <dbReference type="Proteomes" id="UP000245981"/>
    </source>
</evidence>
<keyword evidence="6" id="KW-1185">Reference proteome</keyword>
<dbReference type="SUPFAM" id="SSF51905">
    <property type="entry name" value="FAD/NAD(P)-binding domain"/>
    <property type="match status" value="1"/>
</dbReference>
<dbReference type="Gene3D" id="3.30.9.10">
    <property type="entry name" value="D-Amino Acid Oxidase, subunit A, domain 2"/>
    <property type="match status" value="1"/>
</dbReference>
<organism evidence="4 5">
    <name type="scientific">Pantoea allii</name>
    <dbReference type="NCBI Taxonomy" id="574096"/>
    <lineage>
        <taxon>Bacteria</taxon>
        <taxon>Pseudomonadati</taxon>
        <taxon>Pseudomonadota</taxon>
        <taxon>Gammaproteobacteria</taxon>
        <taxon>Enterobacterales</taxon>
        <taxon>Erwiniaceae</taxon>
        <taxon>Pantoea</taxon>
    </lineage>
</organism>
<feature type="domain" description="FAD dependent oxidoreductase" evidence="2">
    <location>
        <begin position="10"/>
        <end position="352"/>
    </location>
</feature>
<comment type="caution">
    <text evidence="4">The sequence shown here is derived from an EMBL/GenBank/DDBJ whole genome shotgun (WGS) entry which is preliminary data.</text>
</comment>
<reference evidence="3 6" key="2">
    <citation type="submission" date="2021-07" db="EMBL/GenBank/DDBJ databases">
        <title>A novel phosphonate cluster across the Pantoea species complex is important for pathogenicity in onion.</title>
        <authorList>
            <person name="Zhao M."/>
            <person name="Stice S."/>
            <person name="Shin G.Y."/>
            <person name="Coutinho T."/>
            <person name="Gitaitis R."/>
            <person name="Kvitko B."/>
            <person name="Dutta B."/>
        </authorList>
    </citation>
    <scope>NUCLEOTIDE SEQUENCE [LARGE SCALE GENOMIC DNA]</scope>
    <source>
        <strain evidence="3 6">BD 382</strain>
    </source>
</reference>
<dbReference type="OrthoDB" id="8993739at2"/>
<dbReference type="AlphaFoldDB" id="A0A2V2BM98"/>
<dbReference type="Gene3D" id="3.50.50.60">
    <property type="entry name" value="FAD/NAD(P)-binding domain"/>
    <property type="match status" value="1"/>
</dbReference>
<sequence>MTEQAVVKTVVVLGGGVLGVSTAWQLAKAGARVTLVTEAELCSGASGRSLSWLNSSGERSQPYHALRMAGIARYHTLFARHPDLDWLRFDGALFWEEDDDAGTLARHDYEKAHGYESLLVDHTTVNRVDPRVNRTALTRVAIANPGEGWVSLPHLMEHLIHEFKASGGEVVEHAGKASVITTAGRATGIRSEKRGEFSADRVLVACGPWTPEVVAPLGVHIANASPVAMLVTSTAQNQGLQVVMNTPRAAIRPNPGNTLAVDHDWYEEDIVAHADGQYSIDQAVINQLMAEAGKLIGEGKPLDAKSWKIGLKPVPGDGEPVVGELKKVPGCFVAFTHSGATLALILGELLTDEILNGVQHPMLATFRPERFS</sequence>
<evidence type="ECO:0000313" key="3">
    <source>
        <dbReference type="EMBL" id="MBW1256095.1"/>
    </source>
</evidence>
<evidence type="ECO:0000313" key="6">
    <source>
        <dbReference type="Proteomes" id="UP001197236"/>
    </source>
</evidence>
<dbReference type="EMBL" id="JAHVXZ010000001">
    <property type="protein sequence ID" value="MBW1256095.1"/>
    <property type="molecule type" value="Genomic_DNA"/>
</dbReference>
<dbReference type="GO" id="GO:0016491">
    <property type="term" value="F:oxidoreductase activity"/>
    <property type="evidence" value="ECO:0007669"/>
    <property type="project" value="UniProtKB-KW"/>
</dbReference>
<dbReference type="RefSeq" id="WP_109716334.1">
    <property type="nucleotide sequence ID" value="NZ_CP126314.1"/>
</dbReference>
<proteinExistence type="predicted"/>
<gene>
    <name evidence="4" type="ORF">C7431_101546</name>
    <name evidence="3" type="ORF">KYI95_02555</name>
</gene>
<dbReference type="InterPro" id="IPR036188">
    <property type="entry name" value="FAD/NAD-bd_sf"/>
</dbReference>
<accession>A0A2V2BM98</accession>
<dbReference type="InterPro" id="IPR006076">
    <property type="entry name" value="FAD-dep_OxRdtase"/>
</dbReference>
<dbReference type="STRING" id="574096.HA38_05745"/>
<dbReference type="EMBL" id="QGHF01000001">
    <property type="protein sequence ID" value="PWL00734.1"/>
    <property type="molecule type" value="Genomic_DNA"/>
</dbReference>
<protein>
    <submittedName>
        <fullName evidence="3">FAD-binding oxidoreductase</fullName>
    </submittedName>
    <submittedName>
        <fullName evidence="4">Glycine/D-amino acid oxidase-like deaminating enzyme</fullName>
    </submittedName>
</protein>
<keyword evidence="1" id="KW-0560">Oxidoreductase</keyword>
<name>A0A2V2BM98_9GAMM</name>
<dbReference type="PANTHER" id="PTHR13847">
    <property type="entry name" value="SARCOSINE DEHYDROGENASE-RELATED"/>
    <property type="match status" value="1"/>
</dbReference>
<reference evidence="4 5" key="1">
    <citation type="submission" date="2018-05" db="EMBL/GenBank/DDBJ databases">
        <title>Genomic Encyclopedia of Type Strains, Phase IV (KMG-V): Genome sequencing to study the core and pangenomes of soil and plant-associated prokaryotes.</title>
        <authorList>
            <person name="Whitman W."/>
        </authorList>
    </citation>
    <scope>NUCLEOTIDE SEQUENCE [LARGE SCALE GENOMIC DNA]</scope>
    <source>
        <strain evidence="4 5">PNA 200-10</strain>
    </source>
</reference>
<dbReference type="GO" id="GO:0005737">
    <property type="term" value="C:cytoplasm"/>
    <property type="evidence" value="ECO:0007669"/>
    <property type="project" value="TreeGrafter"/>
</dbReference>
<dbReference type="PANTHER" id="PTHR13847:SF289">
    <property type="entry name" value="GLYCINE OXIDASE"/>
    <property type="match status" value="1"/>
</dbReference>